<sequence length="75" mass="8700">MEAFYLNIWNVLHTYVVLGSTLIIDGYNLQMRILRLLRNMSKNFSLDKMLVVILLLSCLMTIEGNSHPLTFMEGH</sequence>
<accession>A0ACB0JFX7</accession>
<keyword evidence="2" id="KW-1185">Reference proteome</keyword>
<dbReference type="Proteomes" id="UP001177021">
    <property type="component" value="Unassembled WGS sequence"/>
</dbReference>
<reference evidence="1" key="1">
    <citation type="submission" date="2023-10" db="EMBL/GenBank/DDBJ databases">
        <authorList>
            <person name="Rodriguez Cubillos JULIANA M."/>
            <person name="De Vega J."/>
        </authorList>
    </citation>
    <scope>NUCLEOTIDE SEQUENCE</scope>
</reference>
<protein>
    <submittedName>
        <fullName evidence="1">Uncharacterized protein</fullName>
    </submittedName>
</protein>
<evidence type="ECO:0000313" key="2">
    <source>
        <dbReference type="Proteomes" id="UP001177021"/>
    </source>
</evidence>
<gene>
    <name evidence="1" type="ORF">MILVUS5_LOCUS12256</name>
</gene>
<proteinExistence type="predicted"/>
<dbReference type="EMBL" id="CASHSV030000034">
    <property type="protein sequence ID" value="CAJ2642883.1"/>
    <property type="molecule type" value="Genomic_DNA"/>
</dbReference>
<organism evidence="1 2">
    <name type="scientific">Trifolium pratense</name>
    <name type="common">Red clover</name>
    <dbReference type="NCBI Taxonomy" id="57577"/>
    <lineage>
        <taxon>Eukaryota</taxon>
        <taxon>Viridiplantae</taxon>
        <taxon>Streptophyta</taxon>
        <taxon>Embryophyta</taxon>
        <taxon>Tracheophyta</taxon>
        <taxon>Spermatophyta</taxon>
        <taxon>Magnoliopsida</taxon>
        <taxon>eudicotyledons</taxon>
        <taxon>Gunneridae</taxon>
        <taxon>Pentapetalae</taxon>
        <taxon>rosids</taxon>
        <taxon>fabids</taxon>
        <taxon>Fabales</taxon>
        <taxon>Fabaceae</taxon>
        <taxon>Papilionoideae</taxon>
        <taxon>50 kb inversion clade</taxon>
        <taxon>NPAAA clade</taxon>
        <taxon>Hologalegina</taxon>
        <taxon>IRL clade</taxon>
        <taxon>Trifolieae</taxon>
        <taxon>Trifolium</taxon>
    </lineage>
</organism>
<comment type="caution">
    <text evidence="1">The sequence shown here is derived from an EMBL/GenBank/DDBJ whole genome shotgun (WGS) entry which is preliminary data.</text>
</comment>
<name>A0ACB0JFX7_TRIPR</name>
<evidence type="ECO:0000313" key="1">
    <source>
        <dbReference type="EMBL" id="CAJ2642883.1"/>
    </source>
</evidence>